<keyword evidence="3" id="KW-1185">Reference proteome</keyword>
<accession>A0AA35T082</accession>
<dbReference type="AlphaFoldDB" id="A0AA35T082"/>
<feature type="region of interest" description="Disordered" evidence="1">
    <location>
        <begin position="89"/>
        <end position="117"/>
    </location>
</feature>
<dbReference type="Proteomes" id="UP001174909">
    <property type="component" value="Unassembled WGS sequence"/>
</dbReference>
<protein>
    <submittedName>
        <fullName evidence="2">Uncharacterized protein</fullName>
    </submittedName>
</protein>
<gene>
    <name evidence="2" type="ORF">GBAR_LOCUS21512</name>
</gene>
<evidence type="ECO:0000256" key="1">
    <source>
        <dbReference type="SAM" id="MobiDB-lite"/>
    </source>
</evidence>
<reference evidence="2" key="1">
    <citation type="submission" date="2023-03" db="EMBL/GenBank/DDBJ databases">
        <authorList>
            <person name="Steffen K."/>
            <person name="Cardenas P."/>
        </authorList>
    </citation>
    <scope>NUCLEOTIDE SEQUENCE</scope>
</reference>
<organism evidence="2 3">
    <name type="scientific">Geodia barretti</name>
    <name type="common">Barrett's horny sponge</name>
    <dbReference type="NCBI Taxonomy" id="519541"/>
    <lineage>
        <taxon>Eukaryota</taxon>
        <taxon>Metazoa</taxon>
        <taxon>Porifera</taxon>
        <taxon>Demospongiae</taxon>
        <taxon>Heteroscleromorpha</taxon>
        <taxon>Tetractinellida</taxon>
        <taxon>Astrophorina</taxon>
        <taxon>Geodiidae</taxon>
        <taxon>Geodia</taxon>
    </lineage>
</organism>
<proteinExistence type="predicted"/>
<feature type="compositionally biased region" description="Basic and acidic residues" evidence="1">
    <location>
        <begin position="100"/>
        <end position="111"/>
    </location>
</feature>
<dbReference type="EMBL" id="CASHTH010003003">
    <property type="protein sequence ID" value="CAI8038572.1"/>
    <property type="molecule type" value="Genomic_DNA"/>
</dbReference>
<evidence type="ECO:0000313" key="2">
    <source>
        <dbReference type="EMBL" id="CAI8038572.1"/>
    </source>
</evidence>
<name>A0AA35T082_GEOBA</name>
<comment type="caution">
    <text evidence="2">The sequence shown here is derived from an EMBL/GenBank/DDBJ whole genome shotgun (WGS) entry which is preliminary data.</text>
</comment>
<sequence length="117" mass="13239">MQTLDPIATEYSEIDFYVVAFNEPAGTIEQYIEEQGYTDLIAAQPEGTMLEDLEITRQMAMVALNSEGVIYHRQLMGSADQWAPHFAQLTEDPDAVPSKEQTEQQKGRRLMDMQLPA</sequence>
<evidence type="ECO:0000313" key="3">
    <source>
        <dbReference type="Proteomes" id="UP001174909"/>
    </source>
</evidence>